<dbReference type="GO" id="GO:0005737">
    <property type="term" value="C:cytoplasm"/>
    <property type="evidence" value="ECO:0007669"/>
    <property type="project" value="TreeGrafter"/>
</dbReference>
<feature type="transmembrane region" description="Helical" evidence="4">
    <location>
        <begin position="72"/>
        <end position="90"/>
    </location>
</feature>
<keyword evidence="2" id="KW-0067">ATP-binding</keyword>
<evidence type="ECO:0000259" key="6">
    <source>
        <dbReference type="SMART" id="SM01086"/>
    </source>
</evidence>
<evidence type="ECO:0000256" key="3">
    <source>
        <dbReference type="ARBA" id="ARBA00023186"/>
    </source>
</evidence>
<name>A0A1G2D2D1_9BACT</name>
<proteinExistence type="predicted"/>
<dbReference type="Pfam" id="PF07724">
    <property type="entry name" value="AAA_2"/>
    <property type="match status" value="1"/>
</dbReference>
<dbReference type="Gene3D" id="1.10.8.60">
    <property type="match status" value="2"/>
</dbReference>
<feature type="transmembrane region" description="Helical" evidence="4">
    <location>
        <begin position="233"/>
        <end position="257"/>
    </location>
</feature>
<evidence type="ECO:0000256" key="2">
    <source>
        <dbReference type="ARBA" id="ARBA00022840"/>
    </source>
</evidence>
<accession>A0A1G2D2D1</accession>
<reference evidence="7 8" key="1">
    <citation type="journal article" date="2016" name="Nat. Commun.">
        <title>Thousands of microbial genomes shed light on interconnected biogeochemical processes in an aquifer system.</title>
        <authorList>
            <person name="Anantharaman K."/>
            <person name="Brown C.T."/>
            <person name="Hug L.A."/>
            <person name="Sharon I."/>
            <person name="Castelle C.J."/>
            <person name="Probst A.J."/>
            <person name="Thomas B.C."/>
            <person name="Singh A."/>
            <person name="Wilkins M.J."/>
            <person name="Karaoz U."/>
            <person name="Brodie E.L."/>
            <person name="Williams K.H."/>
            <person name="Hubbard S.S."/>
            <person name="Banfield J.F."/>
        </authorList>
    </citation>
    <scope>NUCLEOTIDE SEQUENCE [LARGE SCALE GENOMIC DNA]</scope>
</reference>
<protein>
    <recommendedName>
        <fullName evidence="9">Clp R domain-containing protein</fullName>
    </recommendedName>
</protein>
<feature type="transmembrane region" description="Helical" evidence="4">
    <location>
        <begin position="32"/>
        <end position="52"/>
    </location>
</feature>
<dbReference type="InterPro" id="IPR001270">
    <property type="entry name" value="ClpA/B"/>
</dbReference>
<dbReference type="GO" id="GO:0034605">
    <property type="term" value="P:cellular response to heat"/>
    <property type="evidence" value="ECO:0007669"/>
    <property type="project" value="TreeGrafter"/>
</dbReference>
<evidence type="ECO:0000256" key="4">
    <source>
        <dbReference type="SAM" id="Phobius"/>
    </source>
</evidence>
<evidence type="ECO:0000313" key="7">
    <source>
        <dbReference type="EMBL" id="OGZ07753.1"/>
    </source>
</evidence>
<dbReference type="Proteomes" id="UP000177996">
    <property type="component" value="Unassembled WGS sequence"/>
</dbReference>
<dbReference type="SMART" id="SM00382">
    <property type="entry name" value="AAA"/>
    <property type="match status" value="1"/>
</dbReference>
<dbReference type="PANTHER" id="PTHR11638:SF175">
    <property type="entry name" value="ATP-DEPENDENT CLP PROTEASE, ATP-BINDING SUBUNIT CLPC"/>
    <property type="match status" value="1"/>
</dbReference>
<dbReference type="InterPro" id="IPR019489">
    <property type="entry name" value="Clp_ATPase_C"/>
</dbReference>
<dbReference type="EMBL" id="MHLL01000053">
    <property type="protein sequence ID" value="OGZ07753.1"/>
    <property type="molecule type" value="Genomic_DNA"/>
</dbReference>
<keyword evidence="4" id="KW-1133">Transmembrane helix</keyword>
<sequence>MTFHNVDFFRDPNYRFHRGIVVEHAFSRHYRAWITATSGTIVLVYLIAISASRFSAGAALREYFTLPPDMPLANGAFLIALAIFLLMKMLKSYSRSYYYYVEGLLERGLSGAQTPYTTPNYEVCNIYYETKKGDLLGAYCRSKQGRRILHRAGIADETIEQFLLARKHVVDFRELTAELGNVFTLSDLAHELVERDPDFYQFLFELGIRDRELSGATDWVERMIKKKKQRGRFWGKIALGSLPSFGADFAYGGAYALSKYSRDISRMVVGSGASFRFVNGSAEIKQLEVILSRAKEANAILVGEEGAGTMDVVFDFARDIANGFTNPALLHKRVMLFDTEAFVAGMHTKQEIETSLIKIMNGAVKAGNIILVLDNFTGFLQSAQALSADVMAVLDSYLAGDAIQVIALADNGRFHDLIEPNSAIMHRFEKVLLSEPAEAALLRILEDTAETIEKKNRIFFTYPAVVEILRSAQLYMSEGVMPDKAIDLMVELAPASLAKGVYLVKKLDVLHFVREKTNIPVGEIQNDERDKLLNLENLMKSLVVGQERALTVIADAMRRSRAGVRNMNRPIGTFLFLGPTGVGKTETAKALATVFFGNENAMSRLDMSEYQGEEGLARLIGGADGTTGTLPVILKEHPYGVLLLDEFEKANVKVLDLFLQVLDEGIFHDAKGKKVNARNTIFIATSNAGAKEIREAVRDGADLEAVKKPIIDQIIAAGKLKPELLNRFDGLILFHSLGTEEYKQIARLMLKKLQRRLAEQNINLVLNDALVEAVLAEGVDPDFGARPMARAVQDIVEKKVAEKIIAGALGTGSRVEFSAADFA</sequence>
<keyword evidence="4" id="KW-0472">Membrane</keyword>
<dbReference type="SMART" id="SM01086">
    <property type="entry name" value="ClpB_D2-small"/>
    <property type="match status" value="1"/>
</dbReference>
<keyword evidence="4" id="KW-0812">Transmembrane</keyword>
<dbReference type="InterPro" id="IPR027417">
    <property type="entry name" value="P-loop_NTPase"/>
</dbReference>
<dbReference type="PRINTS" id="PR00300">
    <property type="entry name" value="CLPPROTEASEA"/>
</dbReference>
<dbReference type="InterPro" id="IPR050130">
    <property type="entry name" value="ClpA_ClpB"/>
</dbReference>
<dbReference type="PANTHER" id="PTHR11638">
    <property type="entry name" value="ATP-DEPENDENT CLP PROTEASE"/>
    <property type="match status" value="1"/>
</dbReference>
<feature type="domain" description="AAA+ ATPase" evidence="5">
    <location>
        <begin position="570"/>
        <end position="721"/>
    </location>
</feature>
<organism evidence="7 8">
    <name type="scientific">Candidatus Lloydbacteria bacterium RIFCSPHIGHO2_02_FULL_50_13</name>
    <dbReference type="NCBI Taxonomy" id="1798661"/>
    <lineage>
        <taxon>Bacteria</taxon>
        <taxon>Candidatus Lloydiibacteriota</taxon>
    </lineage>
</organism>
<evidence type="ECO:0000256" key="1">
    <source>
        <dbReference type="ARBA" id="ARBA00022741"/>
    </source>
</evidence>
<dbReference type="GO" id="GO:0005524">
    <property type="term" value="F:ATP binding"/>
    <property type="evidence" value="ECO:0007669"/>
    <property type="project" value="UniProtKB-KW"/>
</dbReference>
<dbReference type="InterPro" id="IPR003959">
    <property type="entry name" value="ATPase_AAA_core"/>
</dbReference>
<evidence type="ECO:0008006" key="9">
    <source>
        <dbReference type="Google" id="ProtNLM"/>
    </source>
</evidence>
<comment type="caution">
    <text evidence="7">The sequence shown here is derived from an EMBL/GenBank/DDBJ whole genome shotgun (WGS) entry which is preliminary data.</text>
</comment>
<dbReference type="CDD" id="cd19499">
    <property type="entry name" value="RecA-like_ClpB_Hsp104-like"/>
    <property type="match status" value="1"/>
</dbReference>
<dbReference type="STRING" id="1798661.A3D65_01465"/>
<dbReference type="SUPFAM" id="SSF52540">
    <property type="entry name" value="P-loop containing nucleoside triphosphate hydrolases"/>
    <property type="match status" value="2"/>
</dbReference>
<dbReference type="GO" id="GO:0016887">
    <property type="term" value="F:ATP hydrolysis activity"/>
    <property type="evidence" value="ECO:0007669"/>
    <property type="project" value="InterPro"/>
</dbReference>
<dbReference type="InterPro" id="IPR003593">
    <property type="entry name" value="AAA+_ATPase"/>
</dbReference>
<evidence type="ECO:0000313" key="8">
    <source>
        <dbReference type="Proteomes" id="UP000177996"/>
    </source>
</evidence>
<evidence type="ECO:0000259" key="5">
    <source>
        <dbReference type="SMART" id="SM00382"/>
    </source>
</evidence>
<feature type="domain" description="Clp ATPase C-terminal" evidence="6">
    <location>
        <begin position="737"/>
        <end position="822"/>
    </location>
</feature>
<gene>
    <name evidence="7" type="ORF">A3D65_01465</name>
</gene>
<keyword evidence="3" id="KW-0143">Chaperone</keyword>
<dbReference type="Gene3D" id="3.40.50.300">
    <property type="entry name" value="P-loop containing nucleotide triphosphate hydrolases"/>
    <property type="match status" value="2"/>
</dbReference>
<dbReference type="AlphaFoldDB" id="A0A1G2D2D1"/>
<keyword evidence="1" id="KW-0547">Nucleotide-binding</keyword>
<dbReference type="Pfam" id="PF10431">
    <property type="entry name" value="ClpB_D2-small"/>
    <property type="match status" value="1"/>
</dbReference>